<evidence type="ECO:0000259" key="4">
    <source>
        <dbReference type="PROSITE" id="PS50893"/>
    </source>
</evidence>
<feature type="domain" description="ABC transporter" evidence="4">
    <location>
        <begin position="30"/>
        <end position="272"/>
    </location>
</feature>
<dbReference type="SMART" id="SM00382">
    <property type="entry name" value="AAA"/>
    <property type="match status" value="1"/>
</dbReference>
<keyword evidence="6" id="KW-1185">Reference proteome</keyword>
<dbReference type="InterPro" id="IPR003593">
    <property type="entry name" value="AAA+_ATPase"/>
</dbReference>
<evidence type="ECO:0000256" key="2">
    <source>
        <dbReference type="ARBA" id="ARBA00022840"/>
    </source>
</evidence>
<dbReference type="InterPro" id="IPR003439">
    <property type="entry name" value="ABC_transporter-like_ATP-bd"/>
</dbReference>
<dbReference type="PROSITE" id="PS50893">
    <property type="entry name" value="ABC_TRANSPORTER_2"/>
    <property type="match status" value="1"/>
</dbReference>
<dbReference type="Proteomes" id="UP000000245">
    <property type="component" value="Chromosome"/>
</dbReference>
<accession>A5FVB4</accession>
<feature type="region of interest" description="Disordered" evidence="3">
    <location>
        <begin position="1"/>
        <end position="22"/>
    </location>
</feature>
<dbReference type="Pfam" id="PF00005">
    <property type="entry name" value="ABC_tran"/>
    <property type="match status" value="1"/>
</dbReference>
<organism evidence="5 6">
    <name type="scientific">Acidiphilium cryptum (strain JF-5)</name>
    <dbReference type="NCBI Taxonomy" id="349163"/>
    <lineage>
        <taxon>Bacteria</taxon>
        <taxon>Pseudomonadati</taxon>
        <taxon>Pseudomonadota</taxon>
        <taxon>Alphaproteobacteria</taxon>
        <taxon>Acetobacterales</taxon>
        <taxon>Acidocellaceae</taxon>
        <taxon>Acidiphilium</taxon>
    </lineage>
</organism>
<keyword evidence="1" id="KW-0547">Nucleotide-binding</keyword>
<dbReference type="InterPro" id="IPR027417">
    <property type="entry name" value="P-loop_NTPase"/>
</dbReference>
<dbReference type="STRING" id="349163.Acry_0319"/>
<sequence>MGATGNAIAASGGGTPNEDRRAAGGWSDIVRAEKLCVSFGKVRALDNIDLAIGRNEIVGLIGDNGAGKSTLIKALTGVVRPSSGRLYIRDEAVDLYNYSVRRAHSLKFETVYQEKSLGEKQPLWRNFFVGRQIVNRFGFINVREQRRIANEILQRQLGFRGVGIDADSTVAKLSGGERQGIAIGRAMHFDSDLIILDEPTTALAISEVQKVLDFVRSIKRSGRAAIYIEHNLAHVHALADRLVVLDRGRIVANIRPAEMTLEDLTRFLIDLQHGTPATGGHA</sequence>
<evidence type="ECO:0000256" key="3">
    <source>
        <dbReference type="SAM" id="MobiDB-lite"/>
    </source>
</evidence>
<dbReference type="CDD" id="cd03216">
    <property type="entry name" value="ABC_Carb_Monos_I"/>
    <property type="match status" value="1"/>
</dbReference>
<dbReference type="AlphaFoldDB" id="A5FVB4"/>
<dbReference type="eggNOG" id="COG1129">
    <property type="taxonomic scope" value="Bacteria"/>
</dbReference>
<reference evidence="5 6" key="1">
    <citation type="submission" date="2007-05" db="EMBL/GenBank/DDBJ databases">
        <title>Complete sequence of chromosome of Acidiphilium cryptum JF-5.</title>
        <authorList>
            <consortium name="US DOE Joint Genome Institute"/>
            <person name="Copeland A."/>
            <person name="Lucas S."/>
            <person name="Lapidus A."/>
            <person name="Barry K."/>
            <person name="Detter J.C."/>
            <person name="Glavina del Rio T."/>
            <person name="Hammon N."/>
            <person name="Israni S."/>
            <person name="Dalin E."/>
            <person name="Tice H."/>
            <person name="Pitluck S."/>
            <person name="Sims D."/>
            <person name="Brettin T."/>
            <person name="Bruce D."/>
            <person name="Han C."/>
            <person name="Schmutz J."/>
            <person name="Larimer F."/>
            <person name="Land M."/>
            <person name="Hauser L."/>
            <person name="Kyrpides N."/>
            <person name="Kim E."/>
            <person name="Magnuson T."/>
            <person name="Richardson P."/>
        </authorList>
    </citation>
    <scope>NUCLEOTIDE SEQUENCE [LARGE SCALE GENOMIC DNA]</scope>
    <source>
        <strain evidence="5 6">JF-5</strain>
    </source>
</reference>
<dbReference type="GO" id="GO:0016887">
    <property type="term" value="F:ATP hydrolysis activity"/>
    <property type="evidence" value="ECO:0007669"/>
    <property type="project" value="InterPro"/>
</dbReference>
<dbReference type="GO" id="GO:0005524">
    <property type="term" value="F:ATP binding"/>
    <property type="evidence" value="ECO:0007669"/>
    <property type="project" value="UniProtKB-KW"/>
</dbReference>
<dbReference type="HOGENOM" id="CLU_000604_1_2_5"/>
<proteinExistence type="predicted"/>
<dbReference type="InterPro" id="IPR050107">
    <property type="entry name" value="ABC_carbohydrate_import_ATPase"/>
</dbReference>
<name>A5FVB4_ACICJ</name>
<evidence type="ECO:0000256" key="1">
    <source>
        <dbReference type="ARBA" id="ARBA00022741"/>
    </source>
</evidence>
<dbReference type="Gene3D" id="3.40.50.300">
    <property type="entry name" value="P-loop containing nucleotide triphosphate hydrolases"/>
    <property type="match status" value="1"/>
</dbReference>
<dbReference type="RefSeq" id="WP_007423908.1">
    <property type="nucleotide sequence ID" value="NC_009484.1"/>
</dbReference>
<dbReference type="KEGG" id="acr:Acry_0319"/>
<protein>
    <submittedName>
        <fullName evidence="5">Monosaccharide ABC transporter ATP-binding protein, CUT2 family</fullName>
    </submittedName>
</protein>
<dbReference type="PANTHER" id="PTHR43790">
    <property type="entry name" value="CARBOHYDRATE TRANSPORT ATP-BINDING PROTEIN MG119-RELATED"/>
    <property type="match status" value="1"/>
</dbReference>
<dbReference type="PANTHER" id="PTHR43790:SF8">
    <property type="entry name" value="SUGAR ABC TRANSPORTER ATP-BINDING PROTEIN"/>
    <property type="match status" value="1"/>
</dbReference>
<gene>
    <name evidence="5" type="ordered locus">Acry_0319</name>
</gene>
<evidence type="ECO:0000313" key="5">
    <source>
        <dbReference type="EMBL" id="ABQ29546.1"/>
    </source>
</evidence>
<keyword evidence="2 5" id="KW-0067">ATP-binding</keyword>
<evidence type="ECO:0000313" key="6">
    <source>
        <dbReference type="Proteomes" id="UP000000245"/>
    </source>
</evidence>
<dbReference type="EMBL" id="CP000697">
    <property type="protein sequence ID" value="ABQ29546.1"/>
    <property type="molecule type" value="Genomic_DNA"/>
</dbReference>
<dbReference type="SUPFAM" id="SSF52540">
    <property type="entry name" value="P-loop containing nucleoside triphosphate hydrolases"/>
    <property type="match status" value="1"/>
</dbReference>